<keyword evidence="1" id="KW-0812">Transmembrane</keyword>
<organism evidence="2 3">
    <name type="scientific">Pontibacter akesuensis</name>
    <dbReference type="NCBI Taxonomy" id="388950"/>
    <lineage>
        <taxon>Bacteria</taxon>
        <taxon>Pseudomonadati</taxon>
        <taxon>Bacteroidota</taxon>
        <taxon>Cytophagia</taxon>
        <taxon>Cytophagales</taxon>
        <taxon>Hymenobacteraceae</taxon>
        <taxon>Pontibacter</taxon>
    </lineage>
</organism>
<feature type="transmembrane region" description="Helical" evidence="1">
    <location>
        <begin position="87"/>
        <end position="106"/>
    </location>
</feature>
<sequence length="140" mass="15808">MTDTTAAPTVTLRKALLYKMRTLCQPLFLLCFILALANQLLELAGVYIWPLHTHLDDLLVLPLTLTIALAAERLYFDTPYFTLPLGYTLLALLLFCVVFEGVLPLLHTMYTADYWDILAYAAGALFFHTSINKPLEQKQA</sequence>
<keyword evidence="1" id="KW-0472">Membrane</keyword>
<feature type="transmembrane region" description="Helical" evidence="1">
    <location>
        <begin position="58"/>
        <end position="75"/>
    </location>
</feature>
<dbReference type="OrthoDB" id="1447802at2"/>
<feature type="transmembrane region" description="Helical" evidence="1">
    <location>
        <begin position="27"/>
        <end position="52"/>
    </location>
</feature>
<feature type="transmembrane region" description="Helical" evidence="1">
    <location>
        <begin position="112"/>
        <end position="131"/>
    </location>
</feature>
<proteinExistence type="predicted"/>
<evidence type="ECO:0000313" key="3">
    <source>
        <dbReference type="Proteomes" id="UP000182491"/>
    </source>
</evidence>
<dbReference type="AlphaFoldDB" id="A0A1I7HZR5"/>
<reference evidence="3" key="1">
    <citation type="submission" date="2016-10" db="EMBL/GenBank/DDBJ databases">
        <authorList>
            <person name="Varghese N."/>
        </authorList>
    </citation>
    <scope>NUCLEOTIDE SEQUENCE [LARGE SCALE GENOMIC DNA]</scope>
    <source>
        <strain evidence="3">DSM 18820</strain>
    </source>
</reference>
<evidence type="ECO:0000313" key="2">
    <source>
        <dbReference type="EMBL" id="SFU66137.1"/>
    </source>
</evidence>
<keyword evidence="1" id="KW-1133">Transmembrane helix</keyword>
<protein>
    <recommendedName>
        <fullName evidence="4">Magnesium citrate secondary transporter</fullName>
    </recommendedName>
</protein>
<keyword evidence="3" id="KW-1185">Reference proteome</keyword>
<gene>
    <name evidence="2" type="ORF">SAMN04487941_1800</name>
</gene>
<accession>A0A1I7HZR5</accession>
<evidence type="ECO:0008006" key="4">
    <source>
        <dbReference type="Google" id="ProtNLM"/>
    </source>
</evidence>
<dbReference type="Proteomes" id="UP000182491">
    <property type="component" value="Unassembled WGS sequence"/>
</dbReference>
<name>A0A1I7HZR5_9BACT</name>
<dbReference type="EMBL" id="FPCA01000002">
    <property type="protein sequence ID" value="SFU66137.1"/>
    <property type="molecule type" value="Genomic_DNA"/>
</dbReference>
<dbReference type="STRING" id="388950.GCA_001611675_01743"/>
<dbReference type="RefSeq" id="WP_068837780.1">
    <property type="nucleotide sequence ID" value="NZ_BMXC01000002.1"/>
</dbReference>
<evidence type="ECO:0000256" key="1">
    <source>
        <dbReference type="SAM" id="Phobius"/>
    </source>
</evidence>